<evidence type="ECO:0000313" key="12">
    <source>
        <dbReference type="EMBL" id="OEF98608.1"/>
    </source>
</evidence>
<keyword evidence="10" id="KW-1006">Bacterial flagellum protein export</keyword>
<evidence type="ECO:0000256" key="6">
    <source>
        <dbReference type="ARBA" id="ARBA00022500"/>
    </source>
</evidence>
<keyword evidence="4" id="KW-0813">Transport</keyword>
<evidence type="ECO:0000256" key="10">
    <source>
        <dbReference type="ARBA" id="ARBA00023225"/>
    </source>
</evidence>
<evidence type="ECO:0000256" key="5">
    <source>
        <dbReference type="ARBA" id="ARBA00022475"/>
    </source>
</evidence>
<keyword evidence="6" id="KW-0145">Chemotaxis</keyword>
<comment type="subcellular location">
    <subcellularLocation>
        <location evidence="1">Cell membrane</location>
        <topology evidence="1">Peripheral membrane protein</topology>
        <orientation evidence="1">Cytoplasmic side</orientation>
    </subcellularLocation>
</comment>
<dbReference type="Pfam" id="PF02050">
    <property type="entry name" value="FliJ"/>
    <property type="match status" value="1"/>
</dbReference>
<dbReference type="GO" id="GO:0009288">
    <property type="term" value="C:bacterial-type flagellum"/>
    <property type="evidence" value="ECO:0007669"/>
    <property type="project" value="InterPro"/>
</dbReference>
<dbReference type="Gene3D" id="1.10.287.1700">
    <property type="match status" value="1"/>
</dbReference>
<keyword evidence="13" id="KW-1185">Reference proteome</keyword>
<evidence type="ECO:0000256" key="7">
    <source>
        <dbReference type="ARBA" id="ARBA00022795"/>
    </source>
</evidence>
<name>A0A1E5G5Y8_9FIRM</name>
<evidence type="ECO:0000256" key="1">
    <source>
        <dbReference type="ARBA" id="ARBA00004413"/>
    </source>
</evidence>
<dbReference type="GO" id="GO:0044781">
    <property type="term" value="P:bacterial-type flagellum organization"/>
    <property type="evidence" value="ECO:0007669"/>
    <property type="project" value="UniProtKB-KW"/>
</dbReference>
<evidence type="ECO:0000256" key="9">
    <source>
        <dbReference type="ARBA" id="ARBA00023136"/>
    </source>
</evidence>
<comment type="caution">
    <text evidence="12">The sequence shown here is derived from an EMBL/GenBank/DDBJ whole genome shotgun (WGS) entry which is preliminary data.</text>
</comment>
<dbReference type="EMBL" id="MIJE01000001">
    <property type="protein sequence ID" value="OEF98608.1"/>
    <property type="molecule type" value="Genomic_DNA"/>
</dbReference>
<gene>
    <name evidence="12" type="ORF">BHF68_02790</name>
</gene>
<dbReference type="AlphaFoldDB" id="A0A1E5G5Y8"/>
<evidence type="ECO:0000256" key="8">
    <source>
        <dbReference type="ARBA" id="ARBA00022927"/>
    </source>
</evidence>
<keyword evidence="8" id="KW-0653">Protein transport</keyword>
<dbReference type="InterPro" id="IPR053716">
    <property type="entry name" value="Flag_assembly_chemotaxis_eff"/>
</dbReference>
<keyword evidence="9" id="KW-0472">Membrane</keyword>
<sequence length="145" mass="17575">MKPFHFQYQKILDIKHKDVDTAKKIFSSSAKELEDAKAVYEEYKIEELALQRELAEVQSTSTFTLCNGYQYYLKLKKQREEQLRRVRELEKVLIIKHRELMQAYKEEKKWDKLSEIKKEAYVFEQSKLDQENLDEISLRQYGMKK</sequence>
<evidence type="ECO:0000313" key="13">
    <source>
        <dbReference type="Proteomes" id="UP000094296"/>
    </source>
</evidence>
<reference evidence="12 13" key="1">
    <citation type="submission" date="2016-09" db="EMBL/GenBank/DDBJ databases">
        <title>Draft genome sequence for the type strain of Desulfuribacillus alkaliarsenatis AHT28, an obligately anaerobic, sulfidogenic bacterium isolated from Russian soda lake sediments.</title>
        <authorList>
            <person name="Abin C.A."/>
            <person name="Hollibaugh J.T."/>
        </authorList>
    </citation>
    <scope>NUCLEOTIDE SEQUENCE [LARGE SCALE GENOMIC DNA]</scope>
    <source>
        <strain evidence="12 13">AHT28</strain>
    </source>
</reference>
<comment type="similarity">
    <text evidence="2">Belongs to the FliJ family.</text>
</comment>
<dbReference type="RefSeq" id="WP_069642100.1">
    <property type="nucleotide sequence ID" value="NZ_MIJE01000001.1"/>
</dbReference>
<dbReference type="GO" id="GO:0006935">
    <property type="term" value="P:chemotaxis"/>
    <property type="evidence" value="ECO:0007669"/>
    <property type="project" value="UniProtKB-KW"/>
</dbReference>
<keyword evidence="11" id="KW-0175">Coiled coil</keyword>
<dbReference type="OrthoDB" id="2678901at2"/>
<feature type="coiled-coil region" evidence="11">
    <location>
        <begin position="33"/>
        <end position="92"/>
    </location>
</feature>
<keyword evidence="5" id="KW-1003">Cell membrane</keyword>
<dbReference type="GO" id="GO:0005886">
    <property type="term" value="C:plasma membrane"/>
    <property type="evidence" value="ECO:0007669"/>
    <property type="project" value="UniProtKB-SubCell"/>
</dbReference>
<evidence type="ECO:0000256" key="4">
    <source>
        <dbReference type="ARBA" id="ARBA00022448"/>
    </source>
</evidence>
<protein>
    <recommendedName>
        <fullName evidence="3">Flagellar FliJ protein</fullName>
    </recommendedName>
</protein>
<evidence type="ECO:0000256" key="11">
    <source>
        <dbReference type="SAM" id="Coils"/>
    </source>
</evidence>
<dbReference type="GO" id="GO:0015031">
    <property type="term" value="P:protein transport"/>
    <property type="evidence" value="ECO:0007669"/>
    <property type="project" value="UniProtKB-KW"/>
</dbReference>
<evidence type="ECO:0000256" key="2">
    <source>
        <dbReference type="ARBA" id="ARBA00010004"/>
    </source>
</evidence>
<dbReference type="GO" id="GO:0071973">
    <property type="term" value="P:bacterial-type flagellum-dependent cell motility"/>
    <property type="evidence" value="ECO:0007669"/>
    <property type="project" value="InterPro"/>
</dbReference>
<accession>A0A1E5G5Y8</accession>
<keyword evidence="7" id="KW-1005">Bacterial flagellum biogenesis</keyword>
<dbReference type="Proteomes" id="UP000094296">
    <property type="component" value="Unassembled WGS sequence"/>
</dbReference>
<proteinExistence type="inferred from homology"/>
<dbReference type="STRING" id="766136.BHF68_02790"/>
<evidence type="ECO:0000256" key="3">
    <source>
        <dbReference type="ARBA" id="ARBA00020392"/>
    </source>
</evidence>
<dbReference type="InterPro" id="IPR012823">
    <property type="entry name" value="Flagell_FliJ"/>
</dbReference>
<organism evidence="12 13">
    <name type="scientific">Desulfuribacillus alkaliarsenatis</name>
    <dbReference type="NCBI Taxonomy" id="766136"/>
    <lineage>
        <taxon>Bacteria</taxon>
        <taxon>Bacillati</taxon>
        <taxon>Bacillota</taxon>
        <taxon>Desulfuribacillia</taxon>
        <taxon>Desulfuribacillales</taxon>
        <taxon>Desulfuribacillaceae</taxon>
        <taxon>Desulfuribacillus</taxon>
    </lineage>
</organism>